<keyword evidence="2" id="KW-1185">Reference proteome</keyword>
<organism evidence="1 2">
    <name type="scientific">Selenomonas sputigena (strain ATCC 35185 / DSM 20758 / CCUG 44933 / VPI D19B-28)</name>
    <dbReference type="NCBI Taxonomy" id="546271"/>
    <lineage>
        <taxon>Bacteria</taxon>
        <taxon>Bacillati</taxon>
        <taxon>Bacillota</taxon>
        <taxon>Negativicutes</taxon>
        <taxon>Selenomonadales</taxon>
        <taxon>Selenomonadaceae</taxon>
        <taxon>Selenomonas</taxon>
    </lineage>
</organism>
<gene>
    <name evidence="1" type="ordered locus">Selsp_2135</name>
</gene>
<dbReference type="RefSeq" id="WP_013741045.1">
    <property type="nucleotide sequence ID" value="NC_015437.1"/>
</dbReference>
<dbReference type="Proteomes" id="UP000011124">
    <property type="component" value="Chromosome"/>
</dbReference>
<dbReference type="HOGENOM" id="CLU_138593_1_0_9"/>
<dbReference type="Pfam" id="PF11756">
    <property type="entry name" value="YgbA_NO"/>
    <property type="match status" value="1"/>
</dbReference>
<evidence type="ECO:0000313" key="1">
    <source>
        <dbReference type="EMBL" id="AEC01082.1"/>
    </source>
</evidence>
<dbReference type="EMBL" id="CP002637">
    <property type="protein sequence ID" value="AEC01082.1"/>
    <property type="molecule type" value="Genomic_DNA"/>
</dbReference>
<evidence type="ECO:0008006" key="3">
    <source>
        <dbReference type="Google" id="ProtNLM"/>
    </source>
</evidence>
<proteinExistence type="predicted"/>
<dbReference type="InterPro" id="IPR020483">
    <property type="entry name" value="Uncharacterised_YgbA"/>
</dbReference>
<sequence>MTAEEKRKAEMATVKKMLEIYCRAHHGNNLSLCEECEALLDYARARVERCPHMETKTFCSACQTHCYAPKMREKIREAMRYSGPRMLLHAPVMALRHMFIEWREKRR</sequence>
<protein>
    <recommendedName>
        <fullName evidence="3">Nitrous oxide-stimulated promoter</fullName>
    </recommendedName>
</protein>
<reference evidence="1 2" key="1">
    <citation type="submission" date="2011-04" db="EMBL/GenBank/DDBJ databases">
        <title>The complete genome of Selenomonas sputigena DSM 20758.</title>
        <authorList>
            <consortium name="US DOE Joint Genome Institute (JGI-PGF)"/>
            <person name="Lucas S."/>
            <person name="Copeland A."/>
            <person name="Lapidus A."/>
            <person name="Bruce D."/>
            <person name="Goodwin L."/>
            <person name="Pitluck S."/>
            <person name="Peters L."/>
            <person name="Kyrpides N."/>
            <person name="Mavromatis K."/>
            <person name="Ivanova N."/>
            <person name="Ovchinnikova G."/>
            <person name="Teshima H."/>
            <person name="Detter J.C."/>
            <person name="Tapia R."/>
            <person name="Han C."/>
            <person name="Land M."/>
            <person name="Hauser L."/>
            <person name="Markowitz V."/>
            <person name="Cheng J.-F."/>
            <person name="Hugenholtz P."/>
            <person name="Woyke T."/>
            <person name="Wu D."/>
            <person name="Gronow S."/>
            <person name="Wellnitz S."/>
            <person name="Schneider S."/>
            <person name="Klenk H.-P."/>
            <person name="Eisen J.A."/>
        </authorList>
    </citation>
    <scope>NUCLEOTIDE SEQUENCE [LARGE SCALE GENOMIC DNA]</scope>
    <source>
        <strain evidence="2">ATCC 35185 / DSM 20758 / VPI D19B-28</strain>
    </source>
</reference>
<accession>F4EVM4</accession>
<name>F4EVM4_SELS3</name>
<dbReference type="AlphaFoldDB" id="F4EVM4"/>
<evidence type="ECO:0000313" key="2">
    <source>
        <dbReference type="Proteomes" id="UP000011124"/>
    </source>
</evidence>
<dbReference type="KEGG" id="ssg:Selsp_2135"/>
<dbReference type="NCBIfam" id="NF007714">
    <property type="entry name" value="PRK10410.1-2"/>
    <property type="match status" value="1"/>
</dbReference>
<dbReference type="OrthoDB" id="164329at2"/>